<dbReference type="AlphaFoldDB" id="A0A7H0IRF5"/>
<evidence type="ECO:0000313" key="2">
    <source>
        <dbReference type="Proteomes" id="UP000516052"/>
    </source>
</evidence>
<dbReference type="PROSITE" id="PS51318">
    <property type="entry name" value="TAT"/>
    <property type="match status" value="1"/>
</dbReference>
<gene>
    <name evidence="1" type="ORF">IAG44_42205</name>
</gene>
<dbReference type="Proteomes" id="UP000516052">
    <property type="component" value="Chromosome"/>
</dbReference>
<dbReference type="RefSeq" id="WP_187752292.1">
    <property type="nucleotide sequence ID" value="NZ_CP060828.1"/>
</dbReference>
<proteinExistence type="predicted"/>
<reference evidence="1 2" key="1">
    <citation type="submission" date="2020-08" db="EMBL/GenBank/DDBJ databases">
        <title>A novel species.</title>
        <authorList>
            <person name="Gao J."/>
        </authorList>
    </citation>
    <scope>NUCLEOTIDE SEQUENCE [LARGE SCALE GENOMIC DNA]</scope>
    <source>
        <strain evidence="1 2">CRXT-G-22</strain>
    </source>
</reference>
<dbReference type="InterPro" id="IPR006311">
    <property type="entry name" value="TAT_signal"/>
</dbReference>
<organism evidence="1 2">
    <name type="scientific">Streptomyces roseirectus</name>
    <dbReference type="NCBI Taxonomy" id="2768066"/>
    <lineage>
        <taxon>Bacteria</taxon>
        <taxon>Bacillati</taxon>
        <taxon>Actinomycetota</taxon>
        <taxon>Actinomycetes</taxon>
        <taxon>Kitasatosporales</taxon>
        <taxon>Streptomycetaceae</taxon>
        <taxon>Streptomyces</taxon>
    </lineage>
</organism>
<dbReference type="KEGG" id="sroi:IAG44_42205"/>
<protein>
    <submittedName>
        <fullName evidence="1">Uncharacterized protein</fullName>
    </submittedName>
</protein>
<sequence>MDTSRRSVLGAVMAAPLLAQFTGAPDAVADDGSLGTVSEASAVVRWTPLGELLLGRFGATVSAVEPATLGEDGKSVRFPVASGEGDPSLVNPGQAHGNGRLAGGVEIRVPEATVRVTELQGFLRDGVAWGTCVVNGLDVGHKAAVRPGLDAGVLQVESVPLGKPMKVKVTDVPLRPTPELVAALATTLGTDEITVDSVLAQVTAEGVYTPPAKR</sequence>
<accession>A0A7H0IRF5</accession>
<name>A0A7H0IRF5_9ACTN</name>
<keyword evidence="2" id="KW-1185">Reference proteome</keyword>
<dbReference type="EMBL" id="CP060828">
    <property type="protein sequence ID" value="QNP75371.1"/>
    <property type="molecule type" value="Genomic_DNA"/>
</dbReference>
<evidence type="ECO:0000313" key="1">
    <source>
        <dbReference type="EMBL" id="QNP75371.1"/>
    </source>
</evidence>